<dbReference type="Pfam" id="PF00657">
    <property type="entry name" value="Lipase_GDSL"/>
    <property type="match status" value="1"/>
</dbReference>
<name>A0A2G7T6A4_9FLAO</name>
<organism evidence="1">
    <name type="scientific">Chryseobacterium sp. B5</name>
    <dbReference type="NCBI Taxonomy" id="2050562"/>
    <lineage>
        <taxon>Bacteria</taxon>
        <taxon>Pseudomonadati</taxon>
        <taxon>Bacteroidota</taxon>
        <taxon>Flavobacteriia</taxon>
        <taxon>Flavobacteriales</taxon>
        <taxon>Weeksellaceae</taxon>
        <taxon>Chryseobacterium group</taxon>
        <taxon>Chryseobacterium</taxon>
    </lineage>
</organism>
<dbReference type="InterPro" id="IPR036514">
    <property type="entry name" value="SGNH_hydro_sf"/>
</dbReference>
<proteinExistence type="predicted"/>
<dbReference type="InterPro" id="IPR001087">
    <property type="entry name" value="GDSL"/>
</dbReference>
<dbReference type="CDD" id="cd00229">
    <property type="entry name" value="SGNH_hydrolase"/>
    <property type="match status" value="1"/>
</dbReference>
<sequence>MVVVGNLQKVNKMAKKIAILGDSISAQQGMYDAPWPVLLQSSMQSGGESVEVTDLSKNGYTFRNAMDQPTYGSMTPAQRCVQDSPDMVIVALGINDFFQQSGESVDVVKANAKRLLDFLRAQLPSVVILYASETPYDRVHGAPASLLNRHFLPVFFNNDNAGLLNQLYCAENLANPVAVSHRSAMASWLALDEYIKGLAVVNGSFELPVWPCCRLGLVGTDGLHPTNVGHKLLHSAARRAMEDLGPAKTLFPKLSTQGDNSWNSWKKLFDGVLQDNGTEYVAKQPVAADLHAMQYFGPWIAEVSDMWFLPTHGTLNTSTTNYIRGSAQVWSVTGATPKAPVYSSINDAPWVLHSRSTDSRGNYLDAGSLDGLPDGSYTIRYRVANEVFPAVVVKISGVADAKADGSNATGAWPIKIAGPAAMVRQGFYSGRSMPNGRVIPASARFPLDLGSAWAQGWLESATISTEGRVFNGCRLNPSAGSSCWIRVNARATVSATSANKLIWLGLFVADAGGTLKNTMVIGGSYSSPRPAELASVCGEAVVPLLPGDRVAPWIYVVDGGSSVSDGGDGNFWEFSANLVY</sequence>
<reference evidence="1" key="1">
    <citation type="submission" date="2017-10" db="EMBL/GenBank/DDBJ databases">
        <title>Chryseobacterium sp. B5 is a hydrocarbonoclastic and plant growth promoting bacterium.</title>
        <authorList>
            <person name="Thijs S."/>
            <person name="Gkorezis P."/>
            <person name="Van Hamme J."/>
        </authorList>
    </citation>
    <scope>NUCLEOTIDE SEQUENCE</scope>
    <source>
        <strain evidence="1">B5</strain>
    </source>
</reference>
<dbReference type="EMBL" id="PEKC01000046">
    <property type="protein sequence ID" value="PII35448.1"/>
    <property type="molecule type" value="Genomic_DNA"/>
</dbReference>
<dbReference type="GO" id="GO:0016788">
    <property type="term" value="F:hydrolase activity, acting on ester bonds"/>
    <property type="evidence" value="ECO:0007669"/>
    <property type="project" value="InterPro"/>
</dbReference>
<dbReference type="Gene3D" id="3.40.50.1110">
    <property type="entry name" value="SGNH hydrolase"/>
    <property type="match status" value="1"/>
</dbReference>
<evidence type="ECO:0000313" key="1">
    <source>
        <dbReference type="EMBL" id="PII35448.1"/>
    </source>
</evidence>
<comment type="caution">
    <text evidence="1">The sequence shown here is derived from an EMBL/GenBank/DDBJ whole genome shotgun (WGS) entry which is preliminary data.</text>
</comment>
<gene>
    <name evidence="1" type="ORF">CTI11_13975</name>
</gene>
<accession>A0A2G7T6A4</accession>
<protein>
    <submittedName>
        <fullName evidence="1">Uncharacterized protein</fullName>
    </submittedName>
</protein>
<dbReference type="SUPFAM" id="SSF52266">
    <property type="entry name" value="SGNH hydrolase"/>
    <property type="match status" value="1"/>
</dbReference>
<dbReference type="AlphaFoldDB" id="A0A2G7T6A4"/>